<dbReference type="KEGG" id="rub:GBA63_15485"/>
<evidence type="ECO:0000313" key="3">
    <source>
        <dbReference type="EMBL" id="QIN83886.1"/>
    </source>
</evidence>
<name>A0A6G8QBM5_9ACTN</name>
<evidence type="ECO:0000256" key="1">
    <source>
        <dbReference type="SAM" id="MobiDB-lite"/>
    </source>
</evidence>
<keyword evidence="2" id="KW-0812">Transmembrane</keyword>
<reference evidence="3 4" key="1">
    <citation type="submission" date="2019-10" db="EMBL/GenBank/DDBJ databases">
        <title>Rubrobacter sp nov SCSIO 52090 isolated from a deep-sea sediment in the South China Sea.</title>
        <authorList>
            <person name="Chen R.W."/>
        </authorList>
    </citation>
    <scope>NUCLEOTIDE SEQUENCE [LARGE SCALE GENOMIC DNA]</scope>
    <source>
        <strain evidence="3 4">SCSIO 52909</strain>
    </source>
</reference>
<organism evidence="3 4">
    <name type="scientific">Rubrobacter tropicus</name>
    <dbReference type="NCBI Taxonomy" id="2653851"/>
    <lineage>
        <taxon>Bacteria</taxon>
        <taxon>Bacillati</taxon>
        <taxon>Actinomycetota</taxon>
        <taxon>Rubrobacteria</taxon>
        <taxon>Rubrobacterales</taxon>
        <taxon>Rubrobacteraceae</taxon>
        <taxon>Rubrobacter</taxon>
    </lineage>
</organism>
<dbReference type="AlphaFoldDB" id="A0A6G8QBM5"/>
<keyword evidence="2" id="KW-1133">Transmembrane helix</keyword>
<feature type="region of interest" description="Disordered" evidence="1">
    <location>
        <begin position="1"/>
        <end position="22"/>
    </location>
</feature>
<sequence>MVRNDDSPGPETDHQDAGPGSPRKRGAFFWIALACLPATVTFGALDGDLLHVGTFSALGLYLILQQTGSRGRSAAWRWAHDASAVAFSTLALLLFLRNFGLV</sequence>
<evidence type="ECO:0000256" key="2">
    <source>
        <dbReference type="SAM" id="Phobius"/>
    </source>
</evidence>
<keyword evidence="4" id="KW-1185">Reference proteome</keyword>
<gene>
    <name evidence="3" type="ORF">GBA63_15485</name>
</gene>
<evidence type="ECO:0000313" key="4">
    <source>
        <dbReference type="Proteomes" id="UP000501452"/>
    </source>
</evidence>
<proteinExistence type="predicted"/>
<feature type="transmembrane region" description="Helical" evidence="2">
    <location>
        <begin position="27"/>
        <end position="43"/>
    </location>
</feature>
<accession>A0A6G8QBM5</accession>
<feature type="transmembrane region" description="Helical" evidence="2">
    <location>
        <begin position="76"/>
        <end position="96"/>
    </location>
</feature>
<dbReference type="RefSeq" id="WP_166177544.1">
    <property type="nucleotide sequence ID" value="NZ_CP045119.1"/>
</dbReference>
<feature type="compositionally biased region" description="Basic and acidic residues" evidence="1">
    <location>
        <begin position="1"/>
        <end position="16"/>
    </location>
</feature>
<dbReference type="EMBL" id="CP045119">
    <property type="protein sequence ID" value="QIN83886.1"/>
    <property type="molecule type" value="Genomic_DNA"/>
</dbReference>
<dbReference type="Proteomes" id="UP000501452">
    <property type="component" value="Chromosome"/>
</dbReference>
<protein>
    <submittedName>
        <fullName evidence="3">Uncharacterized protein</fullName>
    </submittedName>
</protein>
<keyword evidence="2" id="KW-0472">Membrane</keyword>